<evidence type="ECO:0000313" key="6">
    <source>
        <dbReference type="Proteomes" id="UP001152592"/>
    </source>
</evidence>
<dbReference type="AlphaFoldDB" id="A0A9W4I382"/>
<dbReference type="Proteomes" id="UP001152592">
    <property type="component" value="Unassembled WGS sequence"/>
</dbReference>
<organism evidence="5 6">
    <name type="scientific">Penicillium salamii</name>
    <dbReference type="NCBI Taxonomy" id="1612424"/>
    <lineage>
        <taxon>Eukaryota</taxon>
        <taxon>Fungi</taxon>
        <taxon>Dikarya</taxon>
        <taxon>Ascomycota</taxon>
        <taxon>Pezizomycotina</taxon>
        <taxon>Eurotiomycetes</taxon>
        <taxon>Eurotiomycetidae</taxon>
        <taxon>Eurotiales</taxon>
        <taxon>Aspergillaceae</taxon>
        <taxon>Penicillium</taxon>
    </lineage>
</organism>
<feature type="region of interest" description="Disordered" evidence="4">
    <location>
        <begin position="1"/>
        <end position="96"/>
    </location>
</feature>
<keyword evidence="3" id="KW-0449">Lipoprotein</keyword>
<evidence type="ECO:0000256" key="2">
    <source>
        <dbReference type="ARBA" id="ARBA00023139"/>
    </source>
</evidence>
<dbReference type="InterPro" id="IPR031632">
    <property type="entry name" value="SVIP"/>
</dbReference>
<reference evidence="5" key="1">
    <citation type="submission" date="2021-07" db="EMBL/GenBank/DDBJ databases">
        <authorList>
            <person name="Branca A.L. A."/>
        </authorList>
    </citation>
    <scope>NUCLEOTIDE SEQUENCE</scope>
</reference>
<proteinExistence type="predicted"/>
<comment type="caution">
    <text evidence="5">The sequence shown here is derived from an EMBL/GenBank/DDBJ whole genome shotgun (WGS) entry which is preliminary data.</text>
</comment>
<feature type="compositionally biased region" description="Basic and acidic residues" evidence="4">
    <location>
        <begin position="141"/>
        <end position="152"/>
    </location>
</feature>
<evidence type="ECO:0000256" key="4">
    <source>
        <dbReference type="SAM" id="MobiDB-lite"/>
    </source>
</evidence>
<evidence type="ECO:0000256" key="3">
    <source>
        <dbReference type="ARBA" id="ARBA00023288"/>
    </source>
</evidence>
<keyword evidence="1" id="KW-0519">Myristate</keyword>
<protein>
    <submittedName>
        <fullName evidence="5">Uncharacterized protein</fullName>
    </submittedName>
</protein>
<feature type="region of interest" description="Disordered" evidence="4">
    <location>
        <begin position="110"/>
        <end position="161"/>
    </location>
</feature>
<feature type="compositionally biased region" description="Polar residues" evidence="4">
    <location>
        <begin position="35"/>
        <end position="56"/>
    </location>
</feature>
<name>A0A9W4I382_9EURO</name>
<keyword evidence="2" id="KW-0564">Palmitate</keyword>
<sequence>MYTKPLSRSPQSPGDDRSNRLGANSYFRSRIATPTFPSTTTMGNICSRNDSDNFSQPGRVVGTNPPNAAPRAAVPAKTNWKATPGRTLGESDSTNAGADEARANAAIAAQKRADNAGPKGKLGSKLAAQKAQTHAQTLGDVSRDERAARDADGAAEAQRWN</sequence>
<accession>A0A9W4I382</accession>
<dbReference type="EMBL" id="CAJVPD010000011">
    <property type="protein sequence ID" value="CAG8225563.1"/>
    <property type="molecule type" value="Genomic_DNA"/>
</dbReference>
<feature type="compositionally biased region" description="Low complexity" evidence="4">
    <location>
        <begin position="64"/>
        <end position="76"/>
    </location>
</feature>
<evidence type="ECO:0000313" key="5">
    <source>
        <dbReference type="EMBL" id="CAG8225563.1"/>
    </source>
</evidence>
<dbReference type="Pfam" id="PF15811">
    <property type="entry name" value="SVIP"/>
    <property type="match status" value="1"/>
</dbReference>
<evidence type="ECO:0000256" key="1">
    <source>
        <dbReference type="ARBA" id="ARBA00022707"/>
    </source>
</evidence>
<gene>
    <name evidence="5" type="ORF">PSALAMII_LOCUS165</name>
</gene>
<feature type="compositionally biased region" description="Polar residues" evidence="4">
    <location>
        <begin position="1"/>
        <end position="12"/>
    </location>
</feature>
<dbReference type="OrthoDB" id="3254104at2759"/>